<keyword evidence="2 3" id="KW-0040">ANK repeat</keyword>
<name>A0AAU9VRU4_9CNID</name>
<feature type="transmembrane region" description="Helical" evidence="5">
    <location>
        <begin position="278"/>
        <end position="297"/>
    </location>
</feature>
<feature type="repeat" description="ANK" evidence="3">
    <location>
        <begin position="1146"/>
        <end position="1178"/>
    </location>
</feature>
<dbReference type="PANTHER" id="PTHR24123:SF33">
    <property type="entry name" value="PROTEIN HOS4"/>
    <property type="match status" value="1"/>
</dbReference>
<dbReference type="SUPFAM" id="SSF140860">
    <property type="entry name" value="Pseudo ankyrin repeat-like"/>
    <property type="match status" value="1"/>
</dbReference>
<dbReference type="InterPro" id="IPR056884">
    <property type="entry name" value="NPHP3-like_N"/>
</dbReference>
<evidence type="ECO:0000313" key="9">
    <source>
        <dbReference type="Proteomes" id="UP001159428"/>
    </source>
</evidence>
<gene>
    <name evidence="8" type="ORF">PMEA_00022275</name>
</gene>
<dbReference type="PROSITE" id="PS50088">
    <property type="entry name" value="ANK_REPEAT"/>
    <property type="match status" value="6"/>
</dbReference>
<proteinExistence type="predicted"/>
<dbReference type="InterPro" id="IPR002110">
    <property type="entry name" value="Ankyrin_rpt"/>
</dbReference>
<comment type="caution">
    <text evidence="8">The sequence shown here is derived from an EMBL/GenBank/DDBJ whole genome shotgun (WGS) entry which is preliminary data.</text>
</comment>
<feature type="coiled-coil region" evidence="4">
    <location>
        <begin position="236"/>
        <end position="270"/>
    </location>
</feature>
<evidence type="ECO:0000259" key="7">
    <source>
        <dbReference type="Pfam" id="PF25521"/>
    </source>
</evidence>
<dbReference type="EMBL" id="CALNXJ010000004">
    <property type="protein sequence ID" value="CAH3037649.1"/>
    <property type="molecule type" value="Genomic_DNA"/>
</dbReference>
<keyword evidence="9" id="KW-1185">Reference proteome</keyword>
<keyword evidence="5" id="KW-0472">Membrane</keyword>
<feature type="repeat" description="ANK" evidence="3">
    <location>
        <begin position="1033"/>
        <end position="1065"/>
    </location>
</feature>
<feature type="repeat" description="ANK" evidence="3">
    <location>
        <begin position="824"/>
        <end position="856"/>
    </location>
</feature>
<accession>A0AAU9VRU4</accession>
<organism evidence="8 9">
    <name type="scientific">Pocillopora meandrina</name>
    <dbReference type="NCBI Taxonomy" id="46732"/>
    <lineage>
        <taxon>Eukaryota</taxon>
        <taxon>Metazoa</taxon>
        <taxon>Cnidaria</taxon>
        <taxon>Anthozoa</taxon>
        <taxon>Hexacorallia</taxon>
        <taxon>Scleractinia</taxon>
        <taxon>Astrocoeniina</taxon>
        <taxon>Pocilloporidae</taxon>
        <taxon>Pocillopora</taxon>
    </lineage>
</organism>
<keyword evidence="5" id="KW-0812">Transmembrane</keyword>
<dbReference type="Pfam" id="PF15112">
    <property type="entry name" value="DUF4559"/>
    <property type="match status" value="1"/>
</dbReference>
<dbReference type="Gene3D" id="1.25.40.20">
    <property type="entry name" value="Ankyrin repeat-containing domain"/>
    <property type="match status" value="6"/>
</dbReference>
<dbReference type="SMART" id="SM00248">
    <property type="entry name" value="ANK"/>
    <property type="match status" value="16"/>
</dbReference>
<feature type="domain" description="Nephrocystin 3-like N-terminal" evidence="6">
    <location>
        <begin position="365"/>
        <end position="526"/>
    </location>
</feature>
<dbReference type="PANTHER" id="PTHR24123">
    <property type="entry name" value="ANKYRIN REPEAT-CONTAINING"/>
    <property type="match status" value="1"/>
</dbReference>
<feature type="repeat" description="ANK" evidence="3">
    <location>
        <begin position="1080"/>
        <end position="1112"/>
    </location>
</feature>
<dbReference type="Gene3D" id="3.40.50.300">
    <property type="entry name" value="P-loop containing nucleotide triphosphate hydrolases"/>
    <property type="match status" value="1"/>
</dbReference>
<dbReference type="SUPFAM" id="SSF52540">
    <property type="entry name" value="P-loop containing nucleoside triphosphate hydrolases"/>
    <property type="match status" value="1"/>
</dbReference>
<dbReference type="Pfam" id="PF13637">
    <property type="entry name" value="Ank_4"/>
    <property type="match status" value="1"/>
</dbReference>
<evidence type="ECO:0000256" key="5">
    <source>
        <dbReference type="SAM" id="Phobius"/>
    </source>
</evidence>
<feature type="transmembrane region" description="Helical" evidence="5">
    <location>
        <begin position="304"/>
        <end position="322"/>
    </location>
</feature>
<sequence>MASTSTSGTIGQIAKPEYTNWLALGHALTTVLCQGLRPFVTQEMEILYRNVRARVAGPCTCCYVPSRRPNQFHDTRSCLWAQVLTTCHYRFKPNWKQSDPAKWMDPVVGPWEIAKLFLPELGGHADIKSANDMDINGILNLMYWCKHFAIPQPLIKDVRDVRNDKCVHVPKLELSDADKSAAFDAIENLLKDPQLAADEDAKKALGEVISLKSIKDLHNREPQILADLKEVMNERVLNLTEESERNKKMVAELQERQESLEMAFEDLERFNRPLPLRALGWVFQHLVYVPGILYTFLKGKKTEILFLILFSCFCSVLDYHTIIKEGCLIRRYGDQWSLKHFDFDEVAATSRKNFIGRQWLYRELEDLMEHSGKRGVMLVGNPGSGKTAFVSNLLCSRAASSLIHDRIAGFHFCMHSDKGTQNAAKFVQNLANMVASTFVDYNAVISRDSYVQRVLKEDCSQAPESCFQEGILIPLKRLPKKPTETWYIVIDALDECSTDGKDEILTMLKSKVWRFPKWLKLISTSRNVSSITKSLAGIQVLELRSDDRRNIEDIDTYSSFKVYPLQTSILHRIKTFFAIQENSTPNENIVDRLVKKSQGNFLYVAVVLDFLLEAPESFSWSNQEFPETLSSIFQLSFERKFSSPESFRSLREIFEVLVAAYSPLSAEDIYSLLSLDNPTFDFEYDIMPKLDEVSLYLWKSEKGLVKIFHASFSEWLTSKSNVGKFYYVKKKKGHRRLAEYYLQDLKKTRKTLTPEKAFFLACHIVEGGSNRSLIDDFQSIPSYLVNGSDEVKTTSLHLSSRLPNSDVTELLLTHFHDIDCLDNNYRTPAFVAAAHGRLENLNIFLDRGANINHVVSCPNFEASRYAKNAVHMCQRGTCEYSLLHIAAQEGNFGVVEFLLEHHLSPMATTGCNNTAVQLAASNGYIEAVIALDKAGAVLDGICLHHAAAEGHSHIVEYLLNEGVRDECIGVRSIVEFYSAGNKEQDIKVHAYDNNHLKMRETALHAAARKDHPTVIESLLRHGEKSAINCLNVAGRRPLHEAVYHNKYNALKAMLAAGANTSLRCDSSKESLGPLQNPCTCEYTPLHIAAKHGSHSVAELLIAHHADLNAGDCNGSSPLHIASCHGMISLIKLLVNRGARINGRSLNGSTPLHSAATCLASKSFRPLFDLGSDFLAKDDNNMTALFYIVKDVRAIGMEYFLDLYVNNPKDWIELLPGEKEPHVESDLQSSWLSQMIELSKSYAEHVAATWQLVDDEIFTKTYDEVLFSVGQKGNSSLILTGINAMERSRLVTIATPRAFLYDTIFHDIWKGFVPTFKKTNGATLVPEPILKALSRTAAILLPGTFNCSVLTLVVKANLIRLVNILLRSGFDVDCQDDLGDTPLSAYLHTGGRHMSKVMVKNRATITISCDEPFGESILHMMSYHKLHYLHYLPKFIFGEETLPEYLLSDNFLFDYFLNEYELIQNDGHSETISTGDGPLILAVTSHPRGPKILNECFDSEGYNALHRAAQGANLIAIQRFLSLGADPSIENSYGFSPLWLAVLNSVKYTPSLNLHQRNVITALEVEFASISASVILEHLLRSDTIDMGCSESRNNLTLYHVAAIRGMWQLVAHLLSDKRITGIDVNCANKDGITPMYLAMLVGGRSCDWHSPWCKVIQTIKDYGGTLQIPVVEAEYFLLFDLFFGMSPGQLLLELTDSEILTLQENCGHEECKEYKSREDLLSKSFFEINMLYSDYNEQVDHCSMCPMECPPVLRRDLLHFQTMSSIFIRRLRPLISEHGVISKHFSTFLETVRKRVELLILKLTKPSVRVSHECTENCRKETLALGENKIYQEAVNLETAMHNLYNKFKASLDELEERLSQVKSDIFSTERPPHVLLEIRSALHKYGITLSCDWQSLAARYVILRFQVQNLQLGVKQVLTNSRLLGISDFASLRMKTVFIESPQETLKLILRLTLKESSEYSDDFRYLMILRFRKPPLWKGTFDVWRT</sequence>
<dbReference type="InterPro" id="IPR027897">
    <property type="entry name" value="DUF4559"/>
</dbReference>
<keyword evidence="1" id="KW-0677">Repeat</keyword>
<dbReference type="InterPro" id="IPR036770">
    <property type="entry name" value="Ankyrin_rpt-contain_sf"/>
</dbReference>
<keyword evidence="4" id="KW-0175">Coiled coil</keyword>
<feature type="repeat" description="ANK" evidence="3">
    <location>
        <begin position="1113"/>
        <end position="1145"/>
    </location>
</feature>
<dbReference type="InterPro" id="IPR051165">
    <property type="entry name" value="Multifunctional_ANK_Repeat"/>
</dbReference>
<keyword evidence="5" id="KW-1133">Transmembrane helix</keyword>
<evidence type="ECO:0000256" key="3">
    <source>
        <dbReference type="PROSITE-ProRule" id="PRU00023"/>
    </source>
</evidence>
<dbReference type="PROSITE" id="PS50297">
    <property type="entry name" value="ANK_REP_REGION"/>
    <property type="match status" value="5"/>
</dbReference>
<dbReference type="Pfam" id="PF24883">
    <property type="entry name" value="NPHP3_N"/>
    <property type="match status" value="1"/>
</dbReference>
<evidence type="ECO:0000259" key="6">
    <source>
        <dbReference type="Pfam" id="PF24883"/>
    </source>
</evidence>
<dbReference type="SUPFAM" id="SSF48403">
    <property type="entry name" value="Ankyrin repeat"/>
    <property type="match status" value="3"/>
</dbReference>
<evidence type="ECO:0000256" key="2">
    <source>
        <dbReference type="ARBA" id="ARBA00023043"/>
    </source>
</evidence>
<evidence type="ECO:0000256" key="1">
    <source>
        <dbReference type="ARBA" id="ARBA00022737"/>
    </source>
</evidence>
<evidence type="ECO:0000313" key="8">
    <source>
        <dbReference type="EMBL" id="CAH3037649.1"/>
    </source>
</evidence>
<protein>
    <submittedName>
        <fullName evidence="8">Uncharacterized protein</fullName>
    </submittedName>
</protein>
<dbReference type="InterPro" id="IPR027417">
    <property type="entry name" value="P-loop_NTPase"/>
</dbReference>
<feature type="domain" description="TANC1/2-like winged helix" evidence="7">
    <location>
        <begin position="640"/>
        <end position="767"/>
    </location>
</feature>
<dbReference type="InterPro" id="IPR058056">
    <property type="entry name" value="WH_TANC1/2"/>
</dbReference>
<reference evidence="8 9" key="1">
    <citation type="submission" date="2022-05" db="EMBL/GenBank/DDBJ databases">
        <authorList>
            <consortium name="Genoscope - CEA"/>
            <person name="William W."/>
        </authorList>
    </citation>
    <scope>NUCLEOTIDE SEQUENCE [LARGE SCALE GENOMIC DNA]</scope>
</reference>
<dbReference type="Pfam" id="PF25521">
    <property type="entry name" value="WHD_TANC1"/>
    <property type="match status" value="1"/>
</dbReference>
<feature type="repeat" description="ANK" evidence="3">
    <location>
        <begin position="1499"/>
        <end position="1531"/>
    </location>
</feature>
<dbReference type="Proteomes" id="UP001159428">
    <property type="component" value="Unassembled WGS sequence"/>
</dbReference>
<evidence type="ECO:0000256" key="4">
    <source>
        <dbReference type="SAM" id="Coils"/>
    </source>
</evidence>
<dbReference type="Pfam" id="PF12796">
    <property type="entry name" value="Ank_2"/>
    <property type="match status" value="2"/>
</dbReference>